<protein>
    <recommendedName>
        <fullName evidence="2">C2H2-type domain-containing protein</fullName>
    </recommendedName>
</protein>
<dbReference type="STRING" id="1441469.A0A225AV72"/>
<evidence type="ECO:0000313" key="3">
    <source>
        <dbReference type="EMBL" id="OKL59499.1"/>
    </source>
</evidence>
<accession>A0A225AV72</accession>
<dbReference type="GO" id="GO:0000981">
    <property type="term" value="F:DNA-binding transcription factor activity, RNA polymerase II-specific"/>
    <property type="evidence" value="ECO:0007669"/>
    <property type="project" value="TreeGrafter"/>
</dbReference>
<dbReference type="EMBL" id="LFMY01000007">
    <property type="protein sequence ID" value="OKL59499.1"/>
    <property type="molecule type" value="Genomic_DNA"/>
</dbReference>
<dbReference type="Pfam" id="PF12013">
    <property type="entry name" value="OrsD"/>
    <property type="match status" value="1"/>
</dbReference>
<dbReference type="AlphaFoldDB" id="A0A225AV72"/>
<organism evidence="3 4">
    <name type="scientific">Talaromyces atroroseus</name>
    <dbReference type="NCBI Taxonomy" id="1441469"/>
    <lineage>
        <taxon>Eukaryota</taxon>
        <taxon>Fungi</taxon>
        <taxon>Dikarya</taxon>
        <taxon>Ascomycota</taxon>
        <taxon>Pezizomycotina</taxon>
        <taxon>Eurotiomycetes</taxon>
        <taxon>Eurotiomycetidae</taxon>
        <taxon>Eurotiales</taxon>
        <taxon>Trichocomaceae</taxon>
        <taxon>Talaromyces</taxon>
        <taxon>Talaromyces sect. Trachyspermi</taxon>
    </lineage>
</organism>
<feature type="region of interest" description="Disordered" evidence="1">
    <location>
        <begin position="307"/>
        <end position="329"/>
    </location>
</feature>
<gene>
    <name evidence="3" type="ORF">UA08_05151</name>
</gene>
<comment type="caution">
    <text evidence="3">The sequence shown here is derived from an EMBL/GenBank/DDBJ whole genome shotgun (WGS) entry which is preliminary data.</text>
</comment>
<keyword evidence="4" id="KW-1185">Reference proteome</keyword>
<sequence length="475" mass="53638">MNATFGTGDFLHYNAQYKLLICLECKYAIQKNAVRSHLLRHKIYRGERQRLLSAISTLELAEPDDVQFPSTRREPVKGLPVIKGYRCTAIGCGSLYASFKRMRGHWTESHGLGNNLPEGFACAVDLQTFFRGTKLRYFEVTREASLVENQPQQQKGLVSMPSCAMFSSNPGLDIDLEKLRYFHHFTSTTSLTLPVGISNLTNYWQTDVISRALHLRWLMFGLLSISASHLAVLSGDETVKRTHRERSAQYRQGFLAGWTGSTAGDDTDVLGMGVRVTSIQRCCMWTSTSIPLQSFVTTINGYTDPNSISMKSNDTPSDTPTTNQLLSSNNSIRTDIPKAALLEHFYNLPYRMAEKLGKPSVPTDFMAIMSAISALIECCPQFYEANDPETLWMAMQEWLKRVSGRFTQMLTIEKHPATLIVFAQWQLLVARAERDCWFLRGMATRMLCRVIGELDENRASRSLIEESMGWALEST</sequence>
<dbReference type="RefSeq" id="XP_020119620.1">
    <property type="nucleotide sequence ID" value="XM_020267441.1"/>
</dbReference>
<evidence type="ECO:0000259" key="2">
    <source>
        <dbReference type="PROSITE" id="PS00028"/>
    </source>
</evidence>
<evidence type="ECO:0000313" key="4">
    <source>
        <dbReference type="Proteomes" id="UP000214365"/>
    </source>
</evidence>
<dbReference type="Proteomes" id="UP000214365">
    <property type="component" value="Unassembled WGS sequence"/>
</dbReference>
<evidence type="ECO:0000256" key="1">
    <source>
        <dbReference type="SAM" id="MobiDB-lite"/>
    </source>
</evidence>
<name>A0A225AV72_TALAT</name>
<dbReference type="OrthoDB" id="416217at2759"/>
<dbReference type="PROSITE" id="PS00028">
    <property type="entry name" value="ZINC_FINGER_C2H2_1"/>
    <property type="match status" value="1"/>
</dbReference>
<dbReference type="InterPro" id="IPR022698">
    <property type="entry name" value="OrsD"/>
</dbReference>
<dbReference type="InterPro" id="IPR052400">
    <property type="entry name" value="Zn2-C6_fungal_TF"/>
</dbReference>
<reference evidence="3 4" key="1">
    <citation type="submission" date="2015-06" db="EMBL/GenBank/DDBJ databases">
        <title>Talaromyces atroroseus IBT 11181 draft genome.</title>
        <authorList>
            <person name="Rasmussen K.B."/>
            <person name="Rasmussen S."/>
            <person name="Petersen B."/>
            <person name="Sicheritz-Ponten T."/>
            <person name="Mortensen U.H."/>
            <person name="Thrane U."/>
        </authorList>
    </citation>
    <scope>NUCLEOTIDE SEQUENCE [LARGE SCALE GENOMIC DNA]</scope>
    <source>
        <strain evidence="3 4">IBT 11181</strain>
    </source>
</reference>
<dbReference type="PANTHER" id="PTHR47657:SF3">
    <property type="entry name" value="ORSELLINIC ACID_F9775 BIOSYNTHESIS CLUSTER PROTEIN D-RELATED"/>
    <property type="match status" value="1"/>
</dbReference>
<proteinExistence type="predicted"/>
<feature type="domain" description="C2H2-type" evidence="2">
    <location>
        <begin position="87"/>
        <end position="110"/>
    </location>
</feature>
<dbReference type="InterPro" id="IPR013087">
    <property type="entry name" value="Znf_C2H2_type"/>
</dbReference>
<dbReference type="PANTHER" id="PTHR47657">
    <property type="entry name" value="STEROL REGULATORY ELEMENT-BINDING PROTEIN ECM22"/>
    <property type="match status" value="1"/>
</dbReference>
<dbReference type="GeneID" id="31004907"/>